<evidence type="ECO:0000259" key="7">
    <source>
        <dbReference type="SMART" id="SM00014"/>
    </source>
</evidence>
<dbReference type="SUPFAM" id="SSF48317">
    <property type="entry name" value="Acid phosphatase/Vanadium-dependent haloperoxidase"/>
    <property type="match status" value="1"/>
</dbReference>
<reference evidence="8 9" key="1">
    <citation type="submission" date="2018-04" db="EMBL/GenBank/DDBJ databases">
        <authorList>
            <person name="Zhang X."/>
            <person name="Yuan J."/>
            <person name="Li F."/>
            <person name="Xiang J."/>
        </authorList>
    </citation>
    <scope>NUCLEOTIDE SEQUENCE [LARGE SCALE GENOMIC DNA]</scope>
    <source>
        <tissue evidence="8">Muscle</tissue>
    </source>
</reference>
<comment type="similarity">
    <text evidence="2">Belongs to the PA-phosphatase related phosphoesterase family.</text>
</comment>
<evidence type="ECO:0000256" key="2">
    <source>
        <dbReference type="ARBA" id="ARBA00008816"/>
    </source>
</evidence>
<keyword evidence="5 6" id="KW-0472">Membrane</keyword>
<feature type="transmembrane region" description="Helical" evidence="6">
    <location>
        <begin position="237"/>
        <end position="257"/>
    </location>
</feature>
<dbReference type="Proteomes" id="UP000283509">
    <property type="component" value="Unassembled WGS sequence"/>
</dbReference>
<feature type="transmembrane region" description="Helical" evidence="6">
    <location>
        <begin position="100"/>
        <end position="120"/>
    </location>
</feature>
<accession>A0A423TPC6</accession>
<feature type="domain" description="Phosphatidic acid phosphatase type 2/haloperoxidase" evidence="7">
    <location>
        <begin position="108"/>
        <end position="250"/>
    </location>
</feature>
<reference evidence="8 9" key="2">
    <citation type="submission" date="2019-01" db="EMBL/GenBank/DDBJ databases">
        <title>The decoding of complex shrimp genome reveals the adaptation for benthos swimmer, frequently molting mechanism and breeding impact on genome.</title>
        <authorList>
            <person name="Sun Y."/>
            <person name="Gao Y."/>
            <person name="Yu Y."/>
        </authorList>
    </citation>
    <scope>NUCLEOTIDE SEQUENCE [LARGE SCALE GENOMIC DNA]</scope>
    <source>
        <tissue evidence="8">Muscle</tissue>
    </source>
</reference>
<keyword evidence="3 6" id="KW-0812">Transmembrane</keyword>
<dbReference type="PANTHER" id="PTHR10165:SF197">
    <property type="entry name" value="FI04477P-RELATED"/>
    <property type="match status" value="1"/>
</dbReference>
<evidence type="ECO:0000256" key="4">
    <source>
        <dbReference type="ARBA" id="ARBA00022989"/>
    </source>
</evidence>
<dbReference type="GO" id="GO:0006644">
    <property type="term" value="P:phospholipid metabolic process"/>
    <property type="evidence" value="ECO:0007669"/>
    <property type="project" value="InterPro"/>
</dbReference>
<evidence type="ECO:0000256" key="3">
    <source>
        <dbReference type="ARBA" id="ARBA00022692"/>
    </source>
</evidence>
<sequence length="292" mass="33313">MPGMAVKHITKIVVDFVLLSIVAIPILLFFLLGNPYERGFNCDDESLRYPYKDSTVSTFVLYVVGTFLPAISMCVLEWFRVRREPVGKKVVMCGREINSWFWAAYSAVGPFLFGCATSQLTTDIAKYSVGRLRPHFIAICKPDWSKINCSEPYVDPIPCTSDDAHRMKEARLSFPSGHASFSAFTMIYFAIYLQARFKFKSPKLVRPFLQFVCLMMTFYTTISRISDYKHHWSDVLFGFLEGAVVAVLVAHFVSDLFPEERHSKVTKHQVLALQDCHEGENENNTIRTNLGE</sequence>
<evidence type="ECO:0000313" key="9">
    <source>
        <dbReference type="Proteomes" id="UP000283509"/>
    </source>
</evidence>
<comment type="subcellular location">
    <subcellularLocation>
        <location evidence="1">Membrane</location>
        <topology evidence="1">Multi-pass membrane protein</topology>
    </subcellularLocation>
</comment>
<feature type="transmembrane region" description="Helical" evidence="6">
    <location>
        <begin position="59"/>
        <end position="79"/>
    </location>
</feature>
<organism evidence="8 9">
    <name type="scientific">Penaeus vannamei</name>
    <name type="common">Whiteleg shrimp</name>
    <name type="synonym">Litopenaeus vannamei</name>
    <dbReference type="NCBI Taxonomy" id="6689"/>
    <lineage>
        <taxon>Eukaryota</taxon>
        <taxon>Metazoa</taxon>
        <taxon>Ecdysozoa</taxon>
        <taxon>Arthropoda</taxon>
        <taxon>Crustacea</taxon>
        <taxon>Multicrustacea</taxon>
        <taxon>Malacostraca</taxon>
        <taxon>Eumalacostraca</taxon>
        <taxon>Eucarida</taxon>
        <taxon>Decapoda</taxon>
        <taxon>Dendrobranchiata</taxon>
        <taxon>Penaeoidea</taxon>
        <taxon>Penaeidae</taxon>
        <taxon>Penaeus</taxon>
    </lineage>
</organism>
<dbReference type="SMART" id="SM00014">
    <property type="entry name" value="acidPPc"/>
    <property type="match status" value="1"/>
</dbReference>
<feature type="transmembrane region" description="Helical" evidence="6">
    <location>
        <begin position="207"/>
        <end position="225"/>
    </location>
</feature>
<dbReference type="InterPro" id="IPR000326">
    <property type="entry name" value="PAP2/HPO"/>
</dbReference>
<comment type="caution">
    <text evidence="8">The sequence shown here is derived from an EMBL/GenBank/DDBJ whole genome shotgun (WGS) entry which is preliminary data.</text>
</comment>
<dbReference type="Pfam" id="PF01569">
    <property type="entry name" value="PAP2"/>
    <property type="match status" value="1"/>
</dbReference>
<feature type="transmembrane region" description="Helical" evidence="6">
    <location>
        <begin position="12"/>
        <end position="32"/>
    </location>
</feature>
<evidence type="ECO:0000256" key="1">
    <source>
        <dbReference type="ARBA" id="ARBA00004141"/>
    </source>
</evidence>
<evidence type="ECO:0000313" key="8">
    <source>
        <dbReference type="EMBL" id="ROT78287.1"/>
    </source>
</evidence>
<dbReference type="GO" id="GO:0046839">
    <property type="term" value="P:phospholipid dephosphorylation"/>
    <property type="evidence" value="ECO:0007669"/>
    <property type="project" value="TreeGrafter"/>
</dbReference>
<dbReference type="InterPro" id="IPR043216">
    <property type="entry name" value="PAP-like"/>
</dbReference>
<dbReference type="PANTHER" id="PTHR10165">
    <property type="entry name" value="LIPID PHOSPHATE PHOSPHATASE"/>
    <property type="match status" value="1"/>
</dbReference>
<dbReference type="GO" id="GO:0008195">
    <property type="term" value="F:phosphatidate phosphatase activity"/>
    <property type="evidence" value="ECO:0007669"/>
    <property type="project" value="TreeGrafter"/>
</dbReference>
<dbReference type="AlphaFoldDB" id="A0A423TPC6"/>
<dbReference type="InterPro" id="IPR036938">
    <property type="entry name" value="PAP2/HPO_sf"/>
</dbReference>
<dbReference type="GO" id="GO:0005886">
    <property type="term" value="C:plasma membrane"/>
    <property type="evidence" value="ECO:0007669"/>
    <property type="project" value="TreeGrafter"/>
</dbReference>
<dbReference type="STRING" id="6689.A0A423TPC6"/>
<feature type="transmembrane region" description="Helical" evidence="6">
    <location>
        <begin position="177"/>
        <end position="195"/>
    </location>
</feature>
<dbReference type="Gene3D" id="1.20.144.10">
    <property type="entry name" value="Phosphatidic acid phosphatase type 2/haloperoxidase"/>
    <property type="match status" value="1"/>
</dbReference>
<name>A0A423TPC6_PENVA</name>
<dbReference type="CDD" id="cd03384">
    <property type="entry name" value="PAP2_wunen"/>
    <property type="match status" value="1"/>
</dbReference>
<protein>
    <submittedName>
        <fullName evidence="8">Putative phosphatidate phosphatase</fullName>
    </submittedName>
</protein>
<dbReference type="GO" id="GO:0007165">
    <property type="term" value="P:signal transduction"/>
    <property type="evidence" value="ECO:0007669"/>
    <property type="project" value="TreeGrafter"/>
</dbReference>
<proteinExistence type="inferred from homology"/>
<evidence type="ECO:0000256" key="6">
    <source>
        <dbReference type="SAM" id="Phobius"/>
    </source>
</evidence>
<evidence type="ECO:0000256" key="5">
    <source>
        <dbReference type="ARBA" id="ARBA00023136"/>
    </source>
</evidence>
<dbReference type="OrthoDB" id="8907274at2759"/>
<keyword evidence="4 6" id="KW-1133">Transmembrane helix</keyword>
<keyword evidence="9" id="KW-1185">Reference proteome</keyword>
<dbReference type="EMBL" id="QCYY01001403">
    <property type="protein sequence ID" value="ROT78287.1"/>
    <property type="molecule type" value="Genomic_DNA"/>
</dbReference>
<gene>
    <name evidence="8" type="ORF">C7M84_003017</name>
</gene>